<keyword evidence="3" id="KW-1133">Transmembrane helix</keyword>
<dbReference type="PANTHER" id="PTHR34703:SF1">
    <property type="entry name" value="ANTIPORTER SUBUNIT MNHG2-RELATED"/>
    <property type="match status" value="1"/>
</dbReference>
<comment type="similarity">
    <text evidence="1">Belongs to the CPA3 antiporters (TC 2.A.63) subunit G family.</text>
</comment>
<feature type="transmembrane region" description="Helical" evidence="3">
    <location>
        <begin position="12"/>
        <end position="31"/>
    </location>
</feature>
<evidence type="ECO:0000256" key="2">
    <source>
        <dbReference type="SAM" id="MobiDB-lite"/>
    </source>
</evidence>
<dbReference type="PANTHER" id="PTHR34703">
    <property type="entry name" value="ANTIPORTER SUBUNIT MNHG2-RELATED"/>
    <property type="match status" value="1"/>
</dbReference>
<keyword evidence="3" id="KW-0472">Membrane</keyword>
<evidence type="ECO:0000256" key="3">
    <source>
        <dbReference type="SAM" id="Phobius"/>
    </source>
</evidence>
<accession>A0A5J5L2B9</accession>
<dbReference type="OrthoDB" id="3214257at2"/>
<keyword evidence="5" id="KW-1185">Reference proteome</keyword>
<dbReference type="InterPro" id="IPR005133">
    <property type="entry name" value="PhaG_MnhG_YufB"/>
</dbReference>
<feature type="compositionally biased region" description="Basic and acidic residues" evidence="2">
    <location>
        <begin position="119"/>
        <end position="132"/>
    </location>
</feature>
<evidence type="ECO:0000256" key="1">
    <source>
        <dbReference type="ARBA" id="ARBA00008404"/>
    </source>
</evidence>
<dbReference type="GO" id="GO:0015385">
    <property type="term" value="F:sodium:proton antiporter activity"/>
    <property type="evidence" value="ECO:0007669"/>
    <property type="project" value="TreeGrafter"/>
</dbReference>
<dbReference type="Proteomes" id="UP000325957">
    <property type="component" value="Unassembled WGS sequence"/>
</dbReference>
<name>A0A5J5L2B9_9MICC</name>
<dbReference type="Pfam" id="PF03334">
    <property type="entry name" value="PhaG_MnhG_YufB"/>
    <property type="match status" value="1"/>
</dbReference>
<feature type="transmembrane region" description="Helical" evidence="3">
    <location>
        <begin position="68"/>
        <end position="87"/>
    </location>
</feature>
<dbReference type="NCBIfam" id="NF009314">
    <property type="entry name" value="PRK12674.1-2"/>
    <property type="match status" value="1"/>
</dbReference>
<dbReference type="NCBIfam" id="TIGR01300">
    <property type="entry name" value="CPA3_mnhG_phaG"/>
    <property type="match status" value="1"/>
</dbReference>
<keyword evidence="3" id="KW-0812">Transmembrane</keyword>
<dbReference type="EMBL" id="SZWF01000002">
    <property type="protein sequence ID" value="KAA9395355.1"/>
    <property type="molecule type" value="Genomic_DNA"/>
</dbReference>
<proteinExistence type="inferred from homology"/>
<dbReference type="AlphaFoldDB" id="A0A5J5L2B9"/>
<dbReference type="RefSeq" id="WP_158032780.1">
    <property type="nucleotide sequence ID" value="NZ_ML708611.1"/>
</dbReference>
<reference evidence="4 5" key="1">
    <citation type="submission" date="2019-05" db="EMBL/GenBank/DDBJ databases">
        <title>Kocuria coralli sp. nov., a novel actinobacterium isolated from coral reef seawater.</title>
        <authorList>
            <person name="Li J."/>
        </authorList>
    </citation>
    <scope>NUCLEOTIDE SEQUENCE [LARGE SCALE GENOMIC DNA]</scope>
    <source>
        <strain evidence="4 5">SCSIO 13007</strain>
    </source>
</reference>
<feature type="region of interest" description="Disordered" evidence="2">
    <location>
        <begin position="106"/>
        <end position="132"/>
    </location>
</feature>
<organism evidence="4 5">
    <name type="scientific">Kocuria coralli</name>
    <dbReference type="NCBI Taxonomy" id="1461025"/>
    <lineage>
        <taxon>Bacteria</taxon>
        <taxon>Bacillati</taxon>
        <taxon>Actinomycetota</taxon>
        <taxon>Actinomycetes</taxon>
        <taxon>Micrococcales</taxon>
        <taxon>Micrococcaceae</taxon>
        <taxon>Kocuria</taxon>
    </lineage>
</organism>
<gene>
    <name evidence="4" type="ORF">FCK90_02845</name>
</gene>
<protein>
    <submittedName>
        <fullName evidence="4">Monovalent cation/H(+) antiporter subunit G</fullName>
    </submittedName>
</protein>
<evidence type="ECO:0000313" key="5">
    <source>
        <dbReference type="Proteomes" id="UP000325957"/>
    </source>
</evidence>
<sequence length="132" mass="14378">MDTALDVIGSALLLIGCLMSFAAGLGLVRLPDVLTRMHAATKPQVLGLLCVLLSVVIMNRAWELLPLAMLGWVFMLLTAPVNAHMVGRASYRSKHVKEEGVTKDELGEALRGETPANTRVEKITDDSDRQPR</sequence>
<evidence type="ECO:0000313" key="4">
    <source>
        <dbReference type="EMBL" id="KAA9395355.1"/>
    </source>
</evidence>
<comment type="caution">
    <text evidence="4">The sequence shown here is derived from an EMBL/GenBank/DDBJ whole genome shotgun (WGS) entry which is preliminary data.</text>
</comment>